<keyword evidence="2" id="KW-0645">Protease</keyword>
<dbReference type="InterPro" id="IPR009003">
    <property type="entry name" value="Peptidase_S1_PA"/>
</dbReference>
<feature type="chain" id="PRO_5041965910" description="PDZ domain-containing protein" evidence="6">
    <location>
        <begin position="26"/>
        <end position="482"/>
    </location>
</feature>
<evidence type="ECO:0000256" key="2">
    <source>
        <dbReference type="ARBA" id="ARBA00022670"/>
    </source>
</evidence>
<keyword evidence="9" id="KW-1185">Reference proteome</keyword>
<dbReference type="EMBL" id="CAKOGP040000668">
    <property type="protein sequence ID" value="CAJ1937608.1"/>
    <property type="molecule type" value="Genomic_DNA"/>
</dbReference>
<dbReference type="Pfam" id="PF13180">
    <property type="entry name" value="PDZ_2"/>
    <property type="match status" value="1"/>
</dbReference>
<feature type="domain" description="PDZ" evidence="7">
    <location>
        <begin position="358"/>
        <end position="444"/>
    </location>
</feature>
<dbReference type="Proteomes" id="UP001295423">
    <property type="component" value="Unassembled WGS sequence"/>
</dbReference>
<dbReference type="InterPro" id="IPR043504">
    <property type="entry name" value="Peptidase_S1_PA_chymotrypsin"/>
</dbReference>
<dbReference type="InterPro" id="IPR051201">
    <property type="entry name" value="Chloro_Bact_Ser_Proteases"/>
</dbReference>
<protein>
    <recommendedName>
        <fullName evidence="7">PDZ domain-containing protein</fullName>
    </recommendedName>
</protein>
<dbReference type="FunFam" id="2.40.10.10:FF:000001">
    <property type="entry name" value="Periplasmic serine protease DegS"/>
    <property type="match status" value="1"/>
</dbReference>
<dbReference type="InterPro" id="IPR036034">
    <property type="entry name" value="PDZ_sf"/>
</dbReference>
<dbReference type="SUPFAM" id="SSF50156">
    <property type="entry name" value="PDZ domain-like"/>
    <property type="match status" value="1"/>
</dbReference>
<dbReference type="AlphaFoldDB" id="A0AAD2CMC5"/>
<dbReference type="SMART" id="SM00228">
    <property type="entry name" value="PDZ"/>
    <property type="match status" value="1"/>
</dbReference>
<name>A0AAD2CMC5_9STRA</name>
<proteinExistence type="inferred from homology"/>
<sequence length="482" mass="51426">MNDFRKLRMFLIYVSCLIVFECTSGFSISSSSSNRGALGFGMRINHLHAPSRSISKLNSVAVPISELEKDLTPSERSITSVVRKCGSAVAYVESVSGPTNTRKNGTLPSGGRSLGSGSGFQLSTDGYVCTNYHVIERAYTIQQALSNFNTIVDQIAGNATLLFPETIVNSIQSNLKDAFANSDELQQLSATVYVRINSDTQYKQCRIVNVMPDLDLAVLKIQDDSDDNNDDDSKSSKTTTTTEGGIVSFGCSSNLLVGQSVVAIGNPFGLDKTVTTGVVSAVNREFRAGTARTPANAPIRNCIQTDAAINPGNSGGPLLNLKGEVVGINTAIITTSGSNAGIGFAVPADQLKPVVEEIIRADRVAKGFKKDRGYLGISVLKQTIGDGGEGDKSATRVYCNVITSVDPGSPAEQAGLMPIKVRPNGTVEYGDCILAVSGKEVSSLQELQNELDSRVRGEKISLTVQDWFGEKRVVYVTLGKRR</sequence>
<evidence type="ECO:0000256" key="5">
    <source>
        <dbReference type="ARBA" id="ARBA00023026"/>
    </source>
</evidence>
<dbReference type="PROSITE" id="PS50106">
    <property type="entry name" value="PDZ"/>
    <property type="match status" value="1"/>
</dbReference>
<organism evidence="8 9">
    <name type="scientific">Cylindrotheca closterium</name>
    <dbReference type="NCBI Taxonomy" id="2856"/>
    <lineage>
        <taxon>Eukaryota</taxon>
        <taxon>Sar</taxon>
        <taxon>Stramenopiles</taxon>
        <taxon>Ochrophyta</taxon>
        <taxon>Bacillariophyta</taxon>
        <taxon>Bacillariophyceae</taxon>
        <taxon>Bacillariophycidae</taxon>
        <taxon>Bacillariales</taxon>
        <taxon>Bacillariaceae</taxon>
        <taxon>Cylindrotheca</taxon>
    </lineage>
</organism>
<dbReference type="SUPFAM" id="SSF50494">
    <property type="entry name" value="Trypsin-like serine proteases"/>
    <property type="match status" value="1"/>
</dbReference>
<feature type="signal peptide" evidence="6">
    <location>
        <begin position="1"/>
        <end position="25"/>
    </location>
</feature>
<evidence type="ECO:0000259" key="7">
    <source>
        <dbReference type="PROSITE" id="PS50106"/>
    </source>
</evidence>
<dbReference type="GO" id="GO:0006508">
    <property type="term" value="P:proteolysis"/>
    <property type="evidence" value="ECO:0007669"/>
    <property type="project" value="UniProtKB-KW"/>
</dbReference>
<dbReference type="Pfam" id="PF13365">
    <property type="entry name" value="Trypsin_2"/>
    <property type="match status" value="1"/>
</dbReference>
<dbReference type="PANTHER" id="PTHR43343">
    <property type="entry name" value="PEPTIDASE S12"/>
    <property type="match status" value="1"/>
</dbReference>
<evidence type="ECO:0000256" key="3">
    <source>
        <dbReference type="ARBA" id="ARBA00022801"/>
    </source>
</evidence>
<dbReference type="GO" id="GO:0008236">
    <property type="term" value="F:serine-type peptidase activity"/>
    <property type="evidence" value="ECO:0007669"/>
    <property type="project" value="UniProtKB-KW"/>
</dbReference>
<evidence type="ECO:0000256" key="6">
    <source>
        <dbReference type="SAM" id="SignalP"/>
    </source>
</evidence>
<evidence type="ECO:0000313" key="8">
    <source>
        <dbReference type="EMBL" id="CAJ1937608.1"/>
    </source>
</evidence>
<dbReference type="InterPro" id="IPR001478">
    <property type="entry name" value="PDZ"/>
</dbReference>
<gene>
    <name evidence="8" type="ORF">CYCCA115_LOCUS5729</name>
</gene>
<evidence type="ECO:0000256" key="4">
    <source>
        <dbReference type="ARBA" id="ARBA00022825"/>
    </source>
</evidence>
<reference evidence="8" key="1">
    <citation type="submission" date="2023-08" db="EMBL/GenBank/DDBJ databases">
        <authorList>
            <person name="Audoor S."/>
            <person name="Bilcke G."/>
        </authorList>
    </citation>
    <scope>NUCLEOTIDE SEQUENCE</scope>
</reference>
<keyword evidence="4" id="KW-0720">Serine protease</keyword>
<keyword evidence="3" id="KW-0378">Hydrolase</keyword>
<evidence type="ECO:0000313" key="9">
    <source>
        <dbReference type="Proteomes" id="UP001295423"/>
    </source>
</evidence>
<keyword evidence="6" id="KW-0732">Signal</keyword>
<dbReference type="Gene3D" id="2.30.42.10">
    <property type="match status" value="1"/>
</dbReference>
<dbReference type="PANTHER" id="PTHR43343:SF3">
    <property type="entry name" value="PROTEASE DO-LIKE 8, CHLOROPLASTIC"/>
    <property type="match status" value="1"/>
</dbReference>
<comment type="similarity">
    <text evidence="1">Belongs to the peptidase S1C family.</text>
</comment>
<dbReference type="Gene3D" id="2.40.10.10">
    <property type="entry name" value="Trypsin-like serine proteases"/>
    <property type="match status" value="2"/>
</dbReference>
<accession>A0AAD2CMC5</accession>
<keyword evidence="5" id="KW-0843">Virulence</keyword>
<comment type="caution">
    <text evidence="8">The sequence shown here is derived from an EMBL/GenBank/DDBJ whole genome shotgun (WGS) entry which is preliminary data.</text>
</comment>
<evidence type="ECO:0000256" key="1">
    <source>
        <dbReference type="ARBA" id="ARBA00010541"/>
    </source>
</evidence>